<accession>A0A7D5SBH7</accession>
<evidence type="ECO:0008006" key="3">
    <source>
        <dbReference type="Google" id="ProtNLM"/>
    </source>
</evidence>
<dbReference type="KEGG" id="acog:HWD57_07825"/>
<proteinExistence type="predicted"/>
<dbReference type="Proteomes" id="UP000509684">
    <property type="component" value="Chromosome"/>
</dbReference>
<evidence type="ECO:0000313" key="1">
    <source>
        <dbReference type="EMBL" id="QLH49697.1"/>
    </source>
</evidence>
<reference evidence="1 2" key="1">
    <citation type="journal article" date="2019" name="Microbiome">
        <title>Annotated bacterial chromosomes from frame-shift-corrected long-read metagenomic data.</title>
        <authorList>
            <person name="Arumugam K."/>
            <person name="Bagci C."/>
            <person name="Bessarab I."/>
            <person name="Beier S."/>
            <person name="Buchfink B."/>
            <person name="Gorska A."/>
            <person name="Qiu G."/>
            <person name="Huson D.H."/>
            <person name="Williams R.B.H."/>
        </authorList>
    </citation>
    <scope>NUCLEOTIDE SEQUENCE [LARGE SCALE GENOMIC DNA]</scope>
    <source>
        <strain evidence="1">SSA1</strain>
    </source>
</reference>
<evidence type="ECO:0000313" key="2">
    <source>
        <dbReference type="Proteomes" id="UP000509684"/>
    </source>
</evidence>
<name>A0A7D5SBH7_9PROT</name>
<sequence>MTATTIIREAQADGVRLALSPTGSIKATGDCAAVNRWLAVLREHKAEIVDVLKIGAGDMATASRWWMLHFCDREPLTVTFSPTATHAELLAWYQDAVAAEPVDAKGRQPSVPWTGDEEHAVVRWLAHIGEQDAATIAEVLTACRRDIEARSYFLERAANELPKPDSFPNDRRTCTQCANLLGRRCQAEKRGKIAANRNYEPVPDTPRRCEGFRGDG</sequence>
<dbReference type="AlphaFoldDB" id="A0A7D5SBH7"/>
<gene>
    <name evidence="1" type="ORF">HWD57_07825</name>
</gene>
<dbReference type="EMBL" id="CP058708">
    <property type="protein sequence ID" value="QLH49697.1"/>
    <property type="molecule type" value="Genomic_DNA"/>
</dbReference>
<organism evidence="1 2">
    <name type="scientific">Candidatus Accumulibacter cognatus</name>
    <dbReference type="NCBI Taxonomy" id="2954383"/>
    <lineage>
        <taxon>Bacteria</taxon>
        <taxon>Pseudomonadati</taxon>
        <taxon>Pseudomonadota</taxon>
        <taxon>Betaproteobacteria</taxon>
        <taxon>Candidatus Accumulibacter</taxon>
    </lineage>
</organism>
<protein>
    <recommendedName>
        <fullName evidence="3">TubC N-terminal docking domain-containing protein</fullName>
    </recommendedName>
</protein>